<dbReference type="Gene3D" id="1.10.150.130">
    <property type="match status" value="1"/>
</dbReference>
<dbReference type="CDD" id="cd01185">
    <property type="entry name" value="INTN1_C_like"/>
    <property type="match status" value="1"/>
</dbReference>
<proteinExistence type="inferred from homology"/>
<protein>
    <submittedName>
        <fullName evidence="5">Site-specific integrase</fullName>
    </submittedName>
</protein>
<dbReference type="InterPro" id="IPR025269">
    <property type="entry name" value="SAM-like_dom"/>
</dbReference>
<dbReference type="Gene3D" id="1.10.443.10">
    <property type="entry name" value="Intergrase catalytic core"/>
    <property type="match status" value="1"/>
</dbReference>
<evidence type="ECO:0000256" key="1">
    <source>
        <dbReference type="ARBA" id="ARBA00008857"/>
    </source>
</evidence>
<dbReference type="InterPro" id="IPR050090">
    <property type="entry name" value="Tyrosine_recombinase_XerCD"/>
</dbReference>
<dbReference type="AlphaFoldDB" id="A0AAU7N2H2"/>
<dbReference type="RefSeq" id="WP_349352927.1">
    <property type="nucleotide sequence ID" value="NZ_CP157804.1"/>
</dbReference>
<evidence type="ECO:0000259" key="4">
    <source>
        <dbReference type="PROSITE" id="PS51898"/>
    </source>
</evidence>
<dbReference type="SUPFAM" id="SSF56349">
    <property type="entry name" value="DNA breaking-rejoining enzymes"/>
    <property type="match status" value="1"/>
</dbReference>
<dbReference type="Pfam" id="PF13102">
    <property type="entry name" value="Phage_int_SAM_5"/>
    <property type="match status" value="1"/>
</dbReference>
<dbReference type="GO" id="GO:0003677">
    <property type="term" value="F:DNA binding"/>
    <property type="evidence" value="ECO:0007669"/>
    <property type="project" value="UniProtKB-KW"/>
</dbReference>
<sequence length="415" mass="48825">MRSTRTFSILIWQYAQRADANNEANLYARISLNGKKANISLKKKLNVNSWDSKKQRAKGTKASARYLNEYLEEVRMEIFQLYRELKATHGLVTVERIKSHYLGENKKVHYLSEVFDFHNETHKEKLAPKTLCHYRTNQRYVLEFIKEQYHKNDYPLHELDYPFLLRLEGFLRSYDPKKHYRKSIANNAVMKHIQRFRKQIKLAVELDWLKDDPFKKFTPKMEKRQREFLTEEELKSIVNLEITCERLEIVRDLFLFSCYTGIPYGDIIQLSHKNLIIGIDGNKWIAAKRNKNGVPYEIPLLDLPLSLITKYFGHARTQATSTLLPKISNQKLNSYLKEIADLCKIRKNLTFHMARHTFATTVTLSNGVPIETVSKMLGHTKLATTQIYARVIEKKVSNDMQLLRSKLKDQINQLE</sequence>
<dbReference type="Pfam" id="PF17293">
    <property type="entry name" value="Arm-DNA-bind_5"/>
    <property type="match status" value="1"/>
</dbReference>
<dbReference type="Pfam" id="PF00589">
    <property type="entry name" value="Phage_integrase"/>
    <property type="match status" value="1"/>
</dbReference>
<dbReference type="InterPro" id="IPR010998">
    <property type="entry name" value="Integrase_recombinase_N"/>
</dbReference>
<dbReference type="GO" id="GO:0015074">
    <property type="term" value="P:DNA integration"/>
    <property type="evidence" value="ECO:0007669"/>
    <property type="project" value="InterPro"/>
</dbReference>
<dbReference type="GO" id="GO:0006310">
    <property type="term" value="P:DNA recombination"/>
    <property type="evidence" value="ECO:0007669"/>
    <property type="project" value="UniProtKB-KW"/>
</dbReference>
<reference evidence="5" key="1">
    <citation type="submission" date="2024-05" db="EMBL/GenBank/DDBJ databases">
        <title>Draft Genome Sequences of Flagellimonas sp. MMG031 and Marinobacter sp. MMG032 Isolated from the dinoflagellate Symbiodinium pilosum.</title>
        <authorList>
            <person name="Shikuma N.J."/>
            <person name="Farrell M.V."/>
        </authorList>
    </citation>
    <scope>NUCLEOTIDE SEQUENCE</scope>
    <source>
        <strain evidence="5">MMG031</strain>
    </source>
</reference>
<feature type="domain" description="Tyr recombinase" evidence="4">
    <location>
        <begin position="224"/>
        <end position="401"/>
    </location>
</feature>
<dbReference type="InterPro" id="IPR035386">
    <property type="entry name" value="Arm-DNA-bind_5"/>
</dbReference>
<organism evidence="5">
    <name type="scientific">Flagellimonas sp. MMG031</name>
    <dbReference type="NCBI Taxonomy" id="3158549"/>
    <lineage>
        <taxon>Bacteria</taxon>
        <taxon>Pseudomonadati</taxon>
        <taxon>Bacteroidota</taxon>
        <taxon>Flavobacteriia</taxon>
        <taxon>Flavobacteriales</taxon>
        <taxon>Flavobacteriaceae</taxon>
        <taxon>Flagellimonas</taxon>
    </lineage>
</organism>
<name>A0AAU7N2H2_9FLAO</name>
<accession>A0AAU7N2H2</accession>
<comment type="similarity">
    <text evidence="1">Belongs to the 'phage' integrase family.</text>
</comment>
<evidence type="ECO:0000256" key="3">
    <source>
        <dbReference type="ARBA" id="ARBA00023172"/>
    </source>
</evidence>
<evidence type="ECO:0000313" key="5">
    <source>
        <dbReference type="EMBL" id="XBQ24780.1"/>
    </source>
</evidence>
<keyword evidence="2" id="KW-0238">DNA-binding</keyword>
<dbReference type="InterPro" id="IPR011010">
    <property type="entry name" value="DNA_brk_join_enz"/>
</dbReference>
<dbReference type="PANTHER" id="PTHR30349:SF64">
    <property type="entry name" value="PROPHAGE INTEGRASE INTD-RELATED"/>
    <property type="match status" value="1"/>
</dbReference>
<gene>
    <name evidence="5" type="ORF">ABNE31_07645</name>
</gene>
<dbReference type="PROSITE" id="PS51898">
    <property type="entry name" value="TYR_RECOMBINASE"/>
    <property type="match status" value="1"/>
</dbReference>
<evidence type="ECO:0000256" key="2">
    <source>
        <dbReference type="ARBA" id="ARBA00023125"/>
    </source>
</evidence>
<dbReference type="PANTHER" id="PTHR30349">
    <property type="entry name" value="PHAGE INTEGRASE-RELATED"/>
    <property type="match status" value="1"/>
</dbReference>
<dbReference type="InterPro" id="IPR002104">
    <property type="entry name" value="Integrase_catalytic"/>
</dbReference>
<keyword evidence="3" id="KW-0233">DNA recombination</keyword>
<dbReference type="KEGG" id="fld:ABNE31_07645"/>
<dbReference type="EMBL" id="CP157804">
    <property type="protein sequence ID" value="XBQ24780.1"/>
    <property type="molecule type" value="Genomic_DNA"/>
</dbReference>
<dbReference type="InterPro" id="IPR013762">
    <property type="entry name" value="Integrase-like_cat_sf"/>
</dbReference>